<dbReference type="InterPro" id="IPR001138">
    <property type="entry name" value="Zn2Cys6_DnaBD"/>
</dbReference>
<dbReference type="AlphaFoldDB" id="A0AAV9HNB1"/>
<evidence type="ECO:0000256" key="3">
    <source>
        <dbReference type="ARBA" id="ARBA00023015"/>
    </source>
</evidence>
<evidence type="ECO:0000259" key="8">
    <source>
        <dbReference type="PROSITE" id="PS50048"/>
    </source>
</evidence>
<dbReference type="InterPro" id="IPR036864">
    <property type="entry name" value="Zn2-C6_fun-type_DNA-bd_sf"/>
</dbReference>
<dbReference type="CDD" id="cd00067">
    <property type="entry name" value="GAL4"/>
    <property type="match status" value="1"/>
</dbReference>
<feature type="compositionally biased region" description="Polar residues" evidence="7">
    <location>
        <begin position="8"/>
        <end position="17"/>
    </location>
</feature>
<sequence length="580" mass="65761">MDDELTNGGENTKTANQAWRKRPRKFAPKSRLGCKTCKIRRVKCDQSRPSCLKCKSTGRICDGYSEPEIPPAFKTELDGSRPYYKDMTNSTSTAYLPMHHHCDANRPSRLPMSQNLGPFMVLPVTGPAQEEAMSFFEYISIKDLSGYHIGESWPKTLMHFSQTVPSVRYAAVALALVHRDYLDRATTGRLNAPTDWLPGKAPLLYYNRAIQLLLSQPTGANSDTETTAITLVVCYLFTCFDQLTGNYVQAMKHLRGGVELLRSRDNYSVLNKNSTHNVAKTSGIDTLICQVARQIRRLDMQAVLFLVDWTPANIQDTLMAQLPPPDIAFRSIEQAADHLQVLVAQVMQLRNSLDQQMLPTSDEVPPQPSLNVNVVLEQLDQWSNLFDNMMLQRSSSHETDSETYRRLTSLLRLHHTVAWTYLSSSCGPGREMEYDKFLPQFQKCVGLAREVVAAAEHEVHRLGSLKPTFTPEIGILPALYIIGVKCRHPAVRREILSILRRQTVREAVWDSTCTATVVERVIEIEESGRWEEGEGVVQDMQQIAVWQRIETMSWVQSTGRVDIRYTFCTQDGFHFESLEL</sequence>
<dbReference type="EMBL" id="MU864990">
    <property type="protein sequence ID" value="KAK4461504.1"/>
    <property type="molecule type" value="Genomic_DNA"/>
</dbReference>
<evidence type="ECO:0000256" key="1">
    <source>
        <dbReference type="ARBA" id="ARBA00022723"/>
    </source>
</evidence>
<dbReference type="Proteomes" id="UP001321749">
    <property type="component" value="Unassembled WGS sequence"/>
</dbReference>
<organism evidence="9 10">
    <name type="scientific">Cladorrhinum samala</name>
    <dbReference type="NCBI Taxonomy" id="585594"/>
    <lineage>
        <taxon>Eukaryota</taxon>
        <taxon>Fungi</taxon>
        <taxon>Dikarya</taxon>
        <taxon>Ascomycota</taxon>
        <taxon>Pezizomycotina</taxon>
        <taxon>Sordariomycetes</taxon>
        <taxon>Sordariomycetidae</taxon>
        <taxon>Sordariales</taxon>
        <taxon>Podosporaceae</taxon>
        <taxon>Cladorrhinum</taxon>
    </lineage>
</organism>
<dbReference type="Gene3D" id="4.10.240.10">
    <property type="entry name" value="Zn(2)-C6 fungal-type DNA-binding domain"/>
    <property type="match status" value="1"/>
</dbReference>
<gene>
    <name evidence="9" type="ORF">QBC42DRAFT_203560</name>
</gene>
<dbReference type="PANTHER" id="PTHR36206">
    <property type="entry name" value="ASPERCRYPTIN BIOSYNTHESIS CLUSTER-SPECIFIC TRANSCRIPTION REGULATOR ATNN-RELATED"/>
    <property type="match status" value="1"/>
</dbReference>
<keyword evidence="3" id="KW-0805">Transcription regulation</keyword>
<evidence type="ECO:0000256" key="5">
    <source>
        <dbReference type="ARBA" id="ARBA00023163"/>
    </source>
</evidence>
<dbReference type="SMART" id="SM00066">
    <property type="entry name" value="GAL4"/>
    <property type="match status" value="1"/>
</dbReference>
<feature type="domain" description="Zn(2)-C6 fungal-type" evidence="8">
    <location>
        <begin position="33"/>
        <end position="61"/>
    </location>
</feature>
<keyword evidence="1" id="KW-0479">Metal-binding</keyword>
<dbReference type="GO" id="GO:0003677">
    <property type="term" value="F:DNA binding"/>
    <property type="evidence" value="ECO:0007669"/>
    <property type="project" value="UniProtKB-KW"/>
</dbReference>
<dbReference type="PROSITE" id="PS00463">
    <property type="entry name" value="ZN2_CY6_FUNGAL_1"/>
    <property type="match status" value="1"/>
</dbReference>
<feature type="region of interest" description="Disordered" evidence="7">
    <location>
        <begin position="1"/>
        <end position="26"/>
    </location>
</feature>
<dbReference type="SUPFAM" id="SSF57701">
    <property type="entry name" value="Zn2/Cys6 DNA-binding domain"/>
    <property type="match status" value="1"/>
</dbReference>
<evidence type="ECO:0000256" key="6">
    <source>
        <dbReference type="ARBA" id="ARBA00023242"/>
    </source>
</evidence>
<dbReference type="GO" id="GO:0008270">
    <property type="term" value="F:zinc ion binding"/>
    <property type="evidence" value="ECO:0007669"/>
    <property type="project" value="InterPro"/>
</dbReference>
<keyword evidence="6" id="KW-0539">Nucleus</keyword>
<name>A0AAV9HNB1_9PEZI</name>
<dbReference type="PROSITE" id="PS50048">
    <property type="entry name" value="ZN2_CY6_FUNGAL_2"/>
    <property type="match status" value="1"/>
</dbReference>
<keyword evidence="5" id="KW-0804">Transcription</keyword>
<evidence type="ECO:0000313" key="10">
    <source>
        <dbReference type="Proteomes" id="UP001321749"/>
    </source>
</evidence>
<dbReference type="Pfam" id="PF00172">
    <property type="entry name" value="Zn_clus"/>
    <property type="match status" value="1"/>
</dbReference>
<reference evidence="9" key="1">
    <citation type="journal article" date="2023" name="Mol. Phylogenet. Evol.">
        <title>Genome-scale phylogeny and comparative genomics of the fungal order Sordariales.</title>
        <authorList>
            <person name="Hensen N."/>
            <person name="Bonometti L."/>
            <person name="Westerberg I."/>
            <person name="Brannstrom I.O."/>
            <person name="Guillou S."/>
            <person name="Cros-Aarteil S."/>
            <person name="Calhoun S."/>
            <person name="Haridas S."/>
            <person name="Kuo A."/>
            <person name="Mondo S."/>
            <person name="Pangilinan J."/>
            <person name="Riley R."/>
            <person name="LaButti K."/>
            <person name="Andreopoulos B."/>
            <person name="Lipzen A."/>
            <person name="Chen C."/>
            <person name="Yan M."/>
            <person name="Daum C."/>
            <person name="Ng V."/>
            <person name="Clum A."/>
            <person name="Steindorff A."/>
            <person name="Ohm R.A."/>
            <person name="Martin F."/>
            <person name="Silar P."/>
            <person name="Natvig D.O."/>
            <person name="Lalanne C."/>
            <person name="Gautier V."/>
            <person name="Ament-Velasquez S.L."/>
            <person name="Kruys A."/>
            <person name="Hutchinson M.I."/>
            <person name="Powell A.J."/>
            <person name="Barry K."/>
            <person name="Miller A.N."/>
            <person name="Grigoriev I.V."/>
            <person name="Debuchy R."/>
            <person name="Gladieux P."/>
            <person name="Hiltunen Thoren M."/>
            <person name="Johannesson H."/>
        </authorList>
    </citation>
    <scope>NUCLEOTIDE SEQUENCE</scope>
    <source>
        <strain evidence="9">PSN324</strain>
    </source>
</reference>
<comment type="caution">
    <text evidence="9">The sequence shown here is derived from an EMBL/GenBank/DDBJ whole genome shotgun (WGS) entry which is preliminary data.</text>
</comment>
<evidence type="ECO:0000256" key="7">
    <source>
        <dbReference type="SAM" id="MobiDB-lite"/>
    </source>
</evidence>
<keyword evidence="10" id="KW-1185">Reference proteome</keyword>
<proteinExistence type="predicted"/>
<dbReference type="InterPro" id="IPR021858">
    <property type="entry name" value="Fun_TF"/>
</dbReference>
<evidence type="ECO:0000256" key="4">
    <source>
        <dbReference type="ARBA" id="ARBA00023125"/>
    </source>
</evidence>
<reference evidence="9" key="2">
    <citation type="submission" date="2023-06" db="EMBL/GenBank/DDBJ databases">
        <authorList>
            <consortium name="Lawrence Berkeley National Laboratory"/>
            <person name="Mondo S.J."/>
            <person name="Hensen N."/>
            <person name="Bonometti L."/>
            <person name="Westerberg I."/>
            <person name="Brannstrom I.O."/>
            <person name="Guillou S."/>
            <person name="Cros-Aarteil S."/>
            <person name="Calhoun S."/>
            <person name="Haridas S."/>
            <person name="Kuo A."/>
            <person name="Pangilinan J."/>
            <person name="Riley R."/>
            <person name="Labutti K."/>
            <person name="Andreopoulos B."/>
            <person name="Lipzen A."/>
            <person name="Chen C."/>
            <person name="Yanf M."/>
            <person name="Daum C."/>
            <person name="Ng V."/>
            <person name="Clum A."/>
            <person name="Steindorff A."/>
            <person name="Ohm R."/>
            <person name="Martin F."/>
            <person name="Silar P."/>
            <person name="Natvig D."/>
            <person name="Lalanne C."/>
            <person name="Gautier V."/>
            <person name="Ament-Velasquez S.L."/>
            <person name="Kruys A."/>
            <person name="Hutchinson M.I."/>
            <person name="Powell A.J."/>
            <person name="Barry K."/>
            <person name="Miller A.N."/>
            <person name="Grigoriev I.V."/>
            <person name="Debuchy R."/>
            <person name="Gladieux P."/>
            <person name="Thoren M.H."/>
            <person name="Johannesson H."/>
        </authorList>
    </citation>
    <scope>NUCLEOTIDE SEQUENCE</scope>
    <source>
        <strain evidence="9">PSN324</strain>
    </source>
</reference>
<evidence type="ECO:0000256" key="2">
    <source>
        <dbReference type="ARBA" id="ARBA00022833"/>
    </source>
</evidence>
<protein>
    <recommendedName>
        <fullName evidence="8">Zn(2)-C6 fungal-type domain-containing protein</fullName>
    </recommendedName>
</protein>
<dbReference type="GO" id="GO:0000981">
    <property type="term" value="F:DNA-binding transcription factor activity, RNA polymerase II-specific"/>
    <property type="evidence" value="ECO:0007669"/>
    <property type="project" value="InterPro"/>
</dbReference>
<dbReference type="PANTHER" id="PTHR36206:SF12">
    <property type="entry name" value="ASPERCRYPTIN BIOSYNTHESIS CLUSTER-SPECIFIC TRANSCRIPTION REGULATOR ATNN-RELATED"/>
    <property type="match status" value="1"/>
</dbReference>
<dbReference type="Pfam" id="PF11951">
    <property type="entry name" value="Fungal_trans_2"/>
    <property type="match status" value="1"/>
</dbReference>
<dbReference type="InterPro" id="IPR052360">
    <property type="entry name" value="Transcr_Regulatory_Proteins"/>
</dbReference>
<accession>A0AAV9HNB1</accession>
<keyword evidence="4" id="KW-0238">DNA-binding</keyword>
<evidence type="ECO:0000313" key="9">
    <source>
        <dbReference type="EMBL" id="KAK4461504.1"/>
    </source>
</evidence>
<keyword evidence="2" id="KW-0862">Zinc</keyword>